<dbReference type="InterPro" id="IPR037294">
    <property type="entry name" value="ABC_BtuC-like"/>
</dbReference>
<accession>A0ABP3W1W7</accession>
<dbReference type="Pfam" id="PF01032">
    <property type="entry name" value="FecCD"/>
    <property type="match status" value="1"/>
</dbReference>
<protein>
    <submittedName>
        <fullName evidence="9">Iron ABC transporter permease</fullName>
    </submittedName>
</protein>
<feature type="transmembrane region" description="Helical" evidence="8">
    <location>
        <begin position="172"/>
        <end position="194"/>
    </location>
</feature>
<feature type="transmembrane region" description="Helical" evidence="8">
    <location>
        <begin position="304"/>
        <end position="322"/>
    </location>
</feature>
<evidence type="ECO:0000256" key="6">
    <source>
        <dbReference type="ARBA" id="ARBA00022989"/>
    </source>
</evidence>
<keyword evidence="4" id="KW-1003">Cell membrane</keyword>
<feature type="transmembrane region" description="Helical" evidence="8">
    <location>
        <begin position="140"/>
        <end position="160"/>
    </location>
</feature>
<proteinExistence type="inferred from homology"/>
<name>A0ABP3W1W7_CLOSU</name>
<evidence type="ECO:0000313" key="10">
    <source>
        <dbReference type="Proteomes" id="UP001501047"/>
    </source>
</evidence>
<dbReference type="EMBL" id="BAAACI010000006">
    <property type="protein sequence ID" value="GAA0773013.1"/>
    <property type="molecule type" value="Genomic_DNA"/>
</dbReference>
<feature type="transmembrane region" description="Helical" evidence="8">
    <location>
        <begin position="84"/>
        <end position="101"/>
    </location>
</feature>
<evidence type="ECO:0000256" key="7">
    <source>
        <dbReference type="ARBA" id="ARBA00023136"/>
    </source>
</evidence>
<feature type="transmembrane region" description="Helical" evidence="8">
    <location>
        <begin position="262"/>
        <end position="292"/>
    </location>
</feature>
<keyword evidence="10" id="KW-1185">Reference proteome</keyword>
<keyword evidence="6 8" id="KW-1133">Transmembrane helix</keyword>
<feature type="transmembrane region" description="Helical" evidence="8">
    <location>
        <begin position="113"/>
        <end position="134"/>
    </location>
</feature>
<dbReference type="InterPro" id="IPR000522">
    <property type="entry name" value="ABC_transptr_permease_BtuC"/>
</dbReference>
<dbReference type="SUPFAM" id="SSF81345">
    <property type="entry name" value="ABC transporter involved in vitamin B12 uptake, BtuC"/>
    <property type="match status" value="1"/>
</dbReference>
<comment type="subcellular location">
    <subcellularLocation>
        <location evidence="1">Cell membrane</location>
        <topology evidence="1">Multi-pass membrane protein</topology>
    </subcellularLocation>
</comment>
<keyword evidence="7 8" id="KW-0472">Membrane</keyword>
<dbReference type="Proteomes" id="UP001501047">
    <property type="component" value="Unassembled WGS sequence"/>
</dbReference>
<dbReference type="PANTHER" id="PTHR30472">
    <property type="entry name" value="FERRIC ENTEROBACTIN TRANSPORT SYSTEM PERMEASE PROTEIN"/>
    <property type="match status" value="1"/>
</dbReference>
<evidence type="ECO:0000256" key="2">
    <source>
        <dbReference type="ARBA" id="ARBA00007935"/>
    </source>
</evidence>
<comment type="similarity">
    <text evidence="2">Belongs to the binding-protein-dependent transport system permease family. FecCD subfamily.</text>
</comment>
<feature type="transmembrane region" description="Helical" evidence="8">
    <location>
        <begin position="334"/>
        <end position="351"/>
    </location>
</feature>
<dbReference type="PANTHER" id="PTHR30472:SF25">
    <property type="entry name" value="ABC TRANSPORTER PERMEASE PROTEIN MJ0876-RELATED"/>
    <property type="match status" value="1"/>
</dbReference>
<evidence type="ECO:0000256" key="8">
    <source>
        <dbReference type="SAM" id="Phobius"/>
    </source>
</evidence>
<keyword evidence="3" id="KW-0813">Transport</keyword>
<evidence type="ECO:0000256" key="4">
    <source>
        <dbReference type="ARBA" id="ARBA00022475"/>
    </source>
</evidence>
<feature type="transmembrane region" description="Helical" evidence="8">
    <location>
        <begin position="214"/>
        <end position="234"/>
    </location>
</feature>
<evidence type="ECO:0000256" key="3">
    <source>
        <dbReference type="ARBA" id="ARBA00022448"/>
    </source>
</evidence>
<evidence type="ECO:0000313" key="9">
    <source>
        <dbReference type="EMBL" id="GAA0773013.1"/>
    </source>
</evidence>
<feature type="transmembrane region" description="Helical" evidence="8">
    <location>
        <begin position="20"/>
        <end position="42"/>
    </location>
</feature>
<sequence>MTMKNKNKFKDSNIFKEMPIYIGTSLVLLIILISSIGLAVAIGSVNISIKEVYSIILYKLFNIGEISMSTSKIDVIWLIRMPRIVLAIAVGMGLSVVGIVMQAIAKNPLADPYILGISSGASLGATLAIILGIGTSLGSSYIGIMGFIGAFTISMLVLKLSNIGGRTNSVKLLLSGMALSSVCSAFSSFIVYITNDAQGLKDISFWLMGSLAGANWNEISFILPIIFIGTLFFMTQYRTLNLMLLGDEVSVTLGTDLHKFRIIYLIITSLMIGIIVYSSGMIGFIGLIIPHIVRIIFGTDHKKIIPIGAILGAIFLIWADVLSRIIIKGAEIPIGILISMIGAPFFVWLMIKKSYGFGGSN</sequence>
<dbReference type="CDD" id="cd06550">
    <property type="entry name" value="TM_ABC_iron-siderophores_like"/>
    <property type="match status" value="1"/>
</dbReference>
<evidence type="ECO:0000256" key="1">
    <source>
        <dbReference type="ARBA" id="ARBA00004651"/>
    </source>
</evidence>
<dbReference type="Gene3D" id="1.10.3470.10">
    <property type="entry name" value="ABC transporter involved in vitamin B12 uptake, BtuC"/>
    <property type="match status" value="1"/>
</dbReference>
<keyword evidence="5 8" id="KW-0812">Transmembrane</keyword>
<comment type="caution">
    <text evidence="9">The sequence shown here is derived from an EMBL/GenBank/DDBJ whole genome shotgun (WGS) entry which is preliminary data.</text>
</comment>
<reference evidence="10" key="1">
    <citation type="journal article" date="2019" name="Int. J. Syst. Evol. Microbiol.">
        <title>The Global Catalogue of Microorganisms (GCM) 10K type strain sequencing project: providing services to taxonomists for standard genome sequencing and annotation.</title>
        <authorList>
            <consortium name="The Broad Institute Genomics Platform"/>
            <consortium name="The Broad Institute Genome Sequencing Center for Infectious Disease"/>
            <person name="Wu L."/>
            <person name="Ma J."/>
        </authorList>
    </citation>
    <scope>NUCLEOTIDE SEQUENCE [LARGE SCALE GENOMIC DNA]</scope>
    <source>
        <strain evidence="10">JCM 1417</strain>
    </source>
</reference>
<gene>
    <name evidence="9" type="ORF">GCM10008908_20480</name>
</gene>
<evidence type="ECO:0000256" key="5">
    <source>
        <dbReference type="ARBA" id="ARBA00022692"/>
    </source>
</evidence>
<organism evidence="9 10">
    <name type="scientific">Clostridium subterminale</name>
    <dbReference type="NCBI Taxonomy" id="1550"/>
    <lineage>
        <taxon>Bacteria</taxon>
        <taxon>Bacillati</taxon>
        <taxon>Bacillota</taxon>
        <taxon>Clostridia</taxon>
        <taxon>Eubacteriales</taxon>
        <taxon>Clostridiaceae</taxon>
        <taxon>Clostridium</taxon>
    </lineage>
</organism>